<dbReference type="eggNOG" id="COG1846">
    <property type="taxonomic scope" value="Bacteria"/>
</dbReference>
<organism evidence="3 4">
    <name type="scientific">Aneurinibacillus aneurinilyticus ATCC 12856</name>
    <dbReference type="NCBI Taxonomy" id="649747"/>
    <lineage>
        <taxon>Bacteria</taxon>
        <taxon>Bacillati</taxon>
        <taxon>Bacillota</taxon>
        <taxon>Bacilli</taxon>
        <taxon>Bacillales</taxon>
        <taxon>Paenibacillaceae</taxon>
        <taxon>Aneurinibacillus group</taxon>
        <taxon>Aneurinibacillus</taxon>
    </lineage>
</organism>
<dbReference type="Pfam" id="PF01047">
    <property type="entry name" value="MarR"/>
    <property type="match status" value="1"/>
</dbReference>
<dbReference type="GO" id="GO:0003677">
    <property type="term" value="F:DNA binding"/>
    <property type="evidence" value="ECO:0007669"/>
    <property type="project" value="UniProtKB-KW"/>
</dbReference>
<dbReference type="Proteomes" id="UP000016511">
    <property type="component" value="Unassembled WGS sequence"/>
</dbReference>
<dbReference type="InterPro" id="IPR036390">
    <property type="entry name" value="WH_DNA-bd_sf"/>
</dbReference>
<dbReference type="InterPro" id="IPR000835">
    <property type="entry name" value="HTH_MarR-typ"/>
</dbReference>
<feature type="domain" description="HTH marR-type" evidence="2">
    <location>
        <begin position="50"/>
        <end position="181"/>
    </location>
</feature>
<evidence type="ECO:0000313" key="4">
    <source>
        <dbReference type="Proteomes" id="UP000016511"/>
    </source>
</evidence>
<evidence type="ECO:0000313" key="3">
    <source>
        <dbReference type="EMBL" id="ERI09085.1"/>
    </source>
</evidence>
<keyword evidence="1" id="KW-0238">DNA-binding</keyword>
<dbReference type="PROSITE" id="PS50995">
    <property type="entry name" value="HTH_MARR_2"/>
    <property type="match status" value="1"/>
</dbReference>
<dbReference type="PRINTS" id="PR00598">
    <property type="entry name" value="HTHMARR"/>
</dbReference>
<dbReference type="SMART" id="SM00347">
    <property type="entry name" value="HTH_MARR"/>
    <property type="match status" value="1"/>
</dbReference>
<dbReference type="EMBL" id="AWSJ01000169">
    <property type="protein sequence ID" value="ERI09085.1"/>
    <property type="molecule type" value="Genomic_DNA"/>
</dbReference>
<keyword evidence="4" id="KW-1185">Reference proteome</keyword>
<dbReference type="GO" id="GO:0003700">
    <property type="term" value="F:DNA-binding transcription factor activity"/>
    <property type="evidence" value="ECO:0007669"/>
    <property type="project" value="InterPro"/>
</dbReference>
<accession>U1X289</accession>
<name>U1X289_ANEAE</name>
<dbReference type="InterPro" id="IPR011991">
    <property type="entry name" value="ArsR-like_HTH"/>
</dbReference>
<dbReference type="InterPro" id="IPR039422">
    <property type="entry name" value="MarR/SlyA-like"/>
</dbReference>
<dbReference type="AlphaFoldDB" id="U1X289"/>
<evidence type="ECO:0000259" key="2">
    <source>
        <dbReference type="PROSITE" id="PS50995"/>
    </source>
</evidence>
<evidence type="ECO:0000256" key="1">
    <source>
        <dbReference type="ARBA" id="ARBA00023125"/>
    </source>
</evidence>
<gene>
    <name evidence="3" type="ORF">HMPREF0083_02863</name>
</gene>
<sequence length="192" mass="22550">MKFFQYKCAKSYNFRVVRFGLPAIIYISISHAKYLDRKYFEEEYEMQNPSKQIRLLIRQIHQSFLEVLTSELAAFNITGPQLLVLRCLKREPQRMSDISKQLGLSNSTVSGIVDRLEENGYVRRVRDEKDRRVVLVNFGKKFEEICKEVPILQDNYFDGLLSGMTEEEVHTIIRSLQLLAGHLTEKLEEKKK</sequence>
<proteinExistence type="predicted"/>
<dbReference type="InterPro" id="IPR036388">
    <property type="entry name" value="WH-like_DNA-bd_sf"/>
</dbReference>
<dbReference type="SUPFAM" id="SSF46785">
    <property type="entry name" value="Winged helix' DNA-binding domain"/>
    <property type="match status" value="1"/>
</dbReference>
<dbReference type="PATRIC" id="fig|649747.3.peg.2590"/>
<dbReference type="STRING" id="649747.HMPREF0083_02863"/>
<comment type="caution">
    <text evidence="3">The sequence shown here is derived from an EMBL/GenBank/DDBJ whole genome shotgun (WGS) entry which is preliminary data.</text>
</comment>
<dbReference type="HOGENOM" id="CLU_083287_27_7_9"/>
<dbReference type="GO" id="GO:0006950">
    <property type="term" value="P:response to stress"/>
    <property type="evidence" value="ECO:0007669"/>
    <property type="project" value="TreeGrafter"/>
</dbReference>
<dbReference type="PANTHER" id="PTHR33164:SF89">
    <property type="entry name" value="MARR FAMILY REGULATORY PROTEIN"/>
    <property type="match status" value="1"/>
</dbReference>
<reference evidence="3 4" key="1">
    <citation type="submission" date="2013-08" db="EMBL/GenBank/DDBJ databases">
        <authorList>
            <person name="Weinstock G."/>
            <person name="Sodergren E."/>
            <person name="Wylie T."/>
            <person name="Fulton L."/>
            <person name="Fulton R."/>
            <person name="Fronick C."/>
            <person name="O'Laughlin M."/>
            <person name="Godfrey J."/>
            <person name="Miner T."/>
            <person name="Herter B."/>
            <person name="Appelbaum E."/>
            <person name="Cordes M."/>
            <person name="Lek S."/>
            <person name="Wollam A."/>
            <person name="Pepin K.H."/>
            <person name="Palsikar V.B."/>
            <person name="Mitreva M."/>
            <person name="Wilson R.K."/>
        </authorList>
    </citation>
    <scope>NUCLEOTIDE SEQUENCE [LARGE SCALE GENOMIC DNA]</scope>
    <source>
        <strain evidence="3 4">ATCC 12856</strain>
    </source>
</reference>
<dbReference type="Gene3D" id="1.10.10.10">
    <property type="entry name" value="Winged helix-like DNA-binding domain superfamily/Winged helix DNA-binding domain"/>
    <property type="match status" value="1"/>
</dbReference>
<dbReference type="CDD" id="cd00090">
    <property type="entry name" value="HTH_ARSR"/>
    <property type="match status" value="1"/>
</dbReference>
<protein>
    <submittedName>
        <fullName evidence="3">Transcriptional regulator, MarR family</fullName>
    </submittedName>
</protein>
<dbReference type="PANTHER" id="PTHR33164">
    <property type="entry name" value="TRANSCRIPTIONAL REGULATOR, MARR FAMILY"/>
    <property type="match status" value="1"/>
</dbReference>